<dbReference type="AlphaFoldDB" id="A0A2P2IJV4"/>
<dbReference type="EMBL" id="GGEC01001039">
    <property type="protein sequence ID" value="MBW81522.1"/>
    <property type="molecule type" value="Transcribed_RNA"/>
</dbReference>
<sequence length="46" mass="5142">MSCCPLSATDKRGIQLFQVSIYSMTYPHSCPVQNEKNNSLQPVLLV</sequence>
<evidence type="ECO:0000313" key="1">
    <source>
        <dbReference type="EMBL" id="MBW81522.1"/>
    </source>
</evidence>
<reference evidence="1" key="1">
    <citation type="submission" date="2018-02" db="EMBL/GenBank/DDBJ databases">
        <title>Rhizophora mucronata_Transcriptome.</title>
        <authorList>
            <person name="Meera S.P."/>
            <person name="Sreeshan A."/>
            <person name="Augustine A."/>
        </authorList>
    </citation>
    <scope>NUCLEOTIDE SEQUENCE</scope>
    <source>
        <tissue evidence="1">Leaf</tissue>
    </source>
</reference>
<name>A0A2P2IJV4_RHIMU</name>
<proteinExistence type="predicted"/>
<accession>A0A2P2IJV4</accession>
<protein>
    <submittedName>
        <fullName evidence="1">Uncharacterized protein MANES_03G080300</fullName>
    </submittedName>
</protein>
<organism evidence="1">
    <name type="scientific">Rhizophora mucronata</name>
    <name type="common">Asiatic mangrove</name>
    <dbReference type="NCBI Taxonomy" id="61149"/>
    <lineage>
        <taxon>Eukaryota</taxon>
        <taxon>Viridiplantae</taxon>
        <taxon>Streptophyta</taxon>
        <taxon>Embryophyta</taxon>
        <taxon>Tracheophyta</taxon>
        <taxon>Spermatophyta</taxon>
        <taxon>Magnoliopsida</taxon>
        <taxon>eudicotyledons</taxon>
        <taxon>Gunneridae</taxon>
        <taxon>Pentapetalae</taxon>
        <taxon>rosids</taxon>
        <taxon>fabids</taxon>
        <taxon>Malpighiales</taxon>
        <taxon>Rhizophoraceae</taxon>
        <taxon>Rhizophora</taxon>
    </lineage>
</organism>